<keyword evidence="7" id="KW-1185">Reference proteome</keyword>
<dbReference type="InterPro" id="IPR007197">
    <property type="entry name" value="rSAM"/>
</dbReference>
<sequence length="450" mass="52201">MIQVHSNNEGLNLTIYNLLREYFPSRENSKDKDILVDINDKLEIKINIDQEEILLKDKFSIKDKTKIKKDILLSLFSNVEISNEYGVLTGIRPTKLVRKLLQEKSIEETKKILEDDYLMKPSKIGELIDIVKLENNIFSNKRSNISLYFHIPFCPSICSYCSFTTYKTDKNKMDIYIDNLIKEFKSVNKEIIPTSIYIGGGTPTALDNYNLERLLYEIQNKIDINCEYTVECGRPDTIDEKKLDILKKYGVNRISINPQTMKDETLKTIGRTHSTEDILIAYNLAKDKGFIINMDLIVGLPDETIDDVNNSLEKIIELNPENITVHSLSIKNGSRLYKENKFYSTSDSFDLIKTIMAENNYFPYYLYRQKRMVDSGENIGFSKKGFECIYNSIMIEEVESILGFGVSASTKILNRKNLKFKQHLNFRDLITYNSRVEEDILMKNSLLEEL</sequence>
<dbReference type="STRING" id="862517.HMPREF9225_1433"/>
<dbReference type="GO" id="GO:0016491">
    <property type="term" value="F:oxidoreductase activity"/>
    <property type="evidence" value="ECO:0007669"/>
    <property type="project" value="UniProtKB-KW"/>
</dbReference>
<dbReference type="HOGENOM" id="CLU_029256_1_0_9"/>
<organism evidence="6 7">
    <name type="scientific">Peptoniphilus duerdenii ATCC BAA-1640</name>
    <dbReference type="NCBI Taxonomy" id="862517"/>
    <lineage>
        <taxon>Bacteria</taxon>
        <taxon>Bacillati</taxon>
        <taxon>Bacillota</taxon>
        <taxon>Tissierellia</taxon>
        <taxon>Tissierellales</taxon>
        <taxon>Peptoniphilaceae</taxon>
        <taxon>Peptoniphilus</taxon>
    </lineage>
</organism>
<dbReference type="SUPFAM" id="SSF102114">
    <property type="entry name" value="Radical SAM enzymes"/>
    <property type="match status" value="1"/>
</dbReference>
<accession>E0NMP4</accession>
<dbReference type="SMART" id="SM00729">
    <property type="entry name" value="Elp3"/>
    <property type="match status" value="1"/>
</dbReference>
<dbReference type="GO" id="GO:0046872">
    <property type="term" value="F:metal ion binding"/>
    <property type="evidence" value="ECO:0007669"/>
    <property type="project" value="UniProtKB-KW"/>
</dbReference>
<dbReference type="SFLD" id="SFLDG01065">
    <property type="entry name" value="anaerobic_coproporphyrinogen-I"/>
    <property type="match status" value="1"/>
</dbReference>
<keyword evidence="2" id="KW-0479">Metal-binding</keyword>
<comment type="caution">
    <text evidence="6">The sequence shown here is derived from an EMBL/GenBank/DDBJ whole genome shotgun (WGS) entry which is preliminary data.</text>
</comment>
<keyword evidence="4" id="KW-0411">Iron-sulfur</keyword>
<dbReference type="InterPro" id="IPR058240">
    <property type="entry name" value="rSAM_sf"/>
</dbReference>
<evidence type="ECO:0000256" key="4">
    <source>
        <dbReference type="ARBA" id="ARBA00023014"/>
    </source>
</evidence>
<evidence type="ECO:0000256" key="3">
    <source>
        <dbReference type="ARBA" id="ARBA00023004"/>
    </source>
</evidence>
<dbReference type="PROSITE" id="PS51918">
    <property type="entry name" value="RADICAL_SAM"/>
    <property type="match status" value="1"/>
</dbReference>
<evidence type="ECO:0000313" key="7">
    <source>
        <dbReference type="Proteomes" id="UP000003280"/>
    </source>
</evidence>
<dbReference type="AlphaFoldDB" id="E0NMP4"/>
<dbReference type="InterPro" id="IPR013785">
    <property type="entry name" value="Aldolase_TIM"/>
</dbReference>
<keyword evidence="1" id="KW-0949">S-adenosyl-L-methionine</keyword>
<keyword evidence="3" id="KW-0408">Iron</keyword>
<dbReference type="OrthoDB" id="9808022at2"/>
<dbReference type="SFLD" id="SFLDS00029">
    <property type="entry name" value="Radical_SAM"/>
    <property type="match status" value="1"/>
</dbReference>
<dbReference type="GO" id="GO:0005737">
    <property type="term" value="C:cytoplasm"/>
    <property type="evidence" value="ECO:0007669"/>
    <property type="project" value="TreeGrafter"/>
</dbReference>
<dbReference type="PANTHER" id="PTHR13932:SF1">
    <property type="entry name" value="OXYGEN-INDEPENDENT COPROPORPHYRINOGEN-III OXIDASE-LIKE PROTEIN HEMZ"/>
    <property type="match status" value="1"/>
</dbReference>
<dbReference type="GO" id="GO:0006779">
    <property type="term" value="P:porphyrin-containing compound biosynthetic process"/>
    <property type="evidence" value="ECO:0007669"/>
    <property type="project" value="TreeGrafter"/>
</dbReference>
<feature type="domain" description="Radical SAM core" evidence="5">
    <location>
        <begin position="139"/>
        <end position="363"/>
    </location>
</feature>
<name>E0NMP4_9FIRM</name>
<protein>
    <submittedName>
        <fullName evidence="6">Coproporphyrinogen dehydrogenase HemZ</fullName>
        <ecNumber evidence="6">1.3.99.22</ecNumber>
    </submittedName>
</protein>
<dbReference type="RefSeq" id="WP_008902223.1">
    <property type="nucleotide sequence ID" value="NZ_GL397071.1"/>
</dbReference>
<dbReference type="SFLD" id="SFLDG01082">
    <property type="entry name" value="B12-binding_domain_containing"/>
    <property type="match status" value="1"/>
</dbReference>
<dbReference type="Pfam" id="PF04055">
    <property type="entry name" value="Radical_SAM"/>
    <property type="match status" value="1"/>
</dbReference>
<dbReference type="SFLD" id="SFLDF00310">
    <property type="entry name" value="oxygen-independent_coproporphy"/>
    <property type="match status" value="1"/>
</dbReference>
<dbReference type="EC" id="1.3.99.22" evidence="6"/>
<dbReference type="InterPro" id="IPR023995">
    <property type="entry name" value="HemZ"/>
</dbReference>
<dbReference type="eggNOG" id="COG0635">
    <property type="taxonomic scope" value="Bacteria"/>
</dbReference>
<reference evidence="6 7" key="1">
    <citation type="submission" date="2010-07" db="EMBL/GenBank/DDBJ databases">
        <authorList>
            <person name="Muzny D."/>
            <person name="Qin X."/>
            <person name="Deng J."/>
            <person name="Jiang H."/>
            <person name="Liu Y."/>
            <person name="Qu J."/>
            <person name="Song X.-Z."/>
            <person name="Zhang L."/>
            <person name="Thornton R."/>
            <person name="Coyle M."/>
            <person name="Francisco L."/>
            <person name="Jackson L."/>
            <person name="Javaid M."/>
            <person name="Korchina V."/>
            <person name="Kovar C."/>
            <person name="Mata R."/>
            <person name="Mathew T."/>
            <person name="Ngo R."/>
            <person name="Nguyen L."/>
            <person name="Nguyen N."/>
            <person name="Okwuonu G."/>
            <person name="Ongeri F."/>
            <person name="Pham C."/>
            <person name="Simmons D."/>
            <person name="Wilczek-Boney K."/>
            <person name="Hale W."/>
            <person name="Jakkamsetti A."/>
            <person name="Pham P."/>
            <person name="Ruth R."/>
            <person name="San Lucas F."/>
            <person name="Warren J."/>
            <person name="Zhang J."/>
            <person name="Zhao Z."/>
            <person name="Zhou C."/>
            <person name="Zhu D."/>
            <person name="Lee S."/>
            <person name="Bess C."/>
            <person name="Blankenburg K."/>
            <person name="Forbes L."/>
            <person name="Fu Q."/>
            <person name="Gubbala S."/>
            <person name="Hirani K."/>
            <person name="Jayaseelan J.C."/>
            <person name="Lara F."/>
            <person name="Munidasa M."/>
            <person name="Palculict T."/>
            <person name="Patil S."/>
            <person name="Pu L.-L."/>
            <person name="Saada N."/>
            <person name="Tang L."/>
            <person name="Weissenberger G."/>
            <person name="Zhu Y."/>
            <person name="Hemphill L."/>
            <person name="Shang Y."/>
            <person name="Youmans B."/>
            <person name="Ayvaz T."/>
            <person name="Ross M."/>
            <person name="Santibanez J."/>
            <person name="Aqrawi P."/>
            <person name="Gross S."/>
            <person name="Joshi V."/>
            <person name="Fowler G."/>
            <person name="Nazareth L."/>
            <person name="Reid J."/>
            <person name="Worley K."/>
            <person name="Petrosino J."/>
            <person name="Highlander S."/>
            <person name="Gibbs R."/>
        </authorList>
    </citation>
    <scope>NUCLEOTIDE SEQUENCE [LARGE SCALE GENOMIC DNA]</scope>
    <source>
        <strain evidence="6 7">ATCC BAA-1640</strain>
    </source>
</reference>
<dbReference type="InterPro" id="IPR006638">
    <property type="entry name" value="Elp3/MiaA/NifB-like_rSAM"/>
</dbReference>
<dbReference type="NCBIfam" id="TIGR03994">
    <property type="entry name" value="rSAM_HemZ"/>
    <property type="match status" value="1"/>
</dbReference>
<dbReference type="GO" id="GO:0051539">
    <property type="term" value="F:4 iron, 4 sulfur cluster binding"/>
    <property type="evidence" value="ECO:0007669"/>
    <property type="project" value="TreeGrafter"/>
</dbReference>
<dbReference type="InterPro" id="IPR034505">
    <property type="entry name" value="Coproporphyrinogen-III_oxidase"/>
</dbReference>
<dbReference type="EMBL" id="AEEH01000047">
    <property type="protein sequence ID" value="EFM24862.1"/>
    <property type="molecule type" value="Genomic_DNA"/>
</dbReference>
<dbReference type="Proteomes" id="UP000003280">
    <property type="component" value="Unassembled WGS sequence"/>
</dbReference>
<dbReference type="CDD" id="cd01335">
    <property type="entry name" value="Radical_SAM"/>
    <property type="match status" value="1"/>
</dbReference>
<evidence type="ECO:0000313" key="6">
    <source>
        <dbReference type="EMBL" id="EFM24862.1"/>
    </source>
</evidence>
<dbReference type="PANTHER" id="PTHR13932">
    <property type="entry name" value="COPROPORPHYRINIGEN III OXIDASE"/>
    <property type="match status" value="1"/>
</dbReference>
<evidence type="ECO:0000256" key="1">
    <source>
        <dbReference type="ARBA" id="ARBA00022691"/>
    </source>
</evidence>
<dbReference type="Gene3D" id="3.20.20.70">
    <property type="entry name" value="Aldolase class I"/>
    <property type="match status" value="1"/>
</dbReference>
<evidence type="ECO:0000256" key="2">
    <source>
        <dbReference type="ARBA" id="ARBA00022723"/>
    </source>
</evidence>
<proteinExistence type="predicted"/>
<evidence type="ECO:0000259" key="5">
    <source>
        <dbReference type="PROSITE" id="PS51918"/>
    </source>
</evidence>
<gene>
    <name evidence="6" type="primary">hemZ</name>
    <name evidence="6" type="ORF">HMPREF9225_1433</name>
</gene>
<keyword evidence="6" id="KW-0560">Oxidoreductase</keyword>